<evidence type="ECO:0000256" key="4">
    <source>
        <dbReference type="ARBA" id="ARBA00023136"/>
    </source>
</evidence>
<reference evidence="10" key="1">
    <citation type="journal article" date="2019" name="Int. J. Syst. Evol. Microbiol.">
        <title>The Global Catalogue of Microorganisms (GCM) 10K type strain sequencing project: providing services to taxonomists for standard genome sequencing and annotation.</title>
        <authorList>
            <consortium name="The Broad Institute Genomics Platform"/>
            <consortium name="The Broad Institute Genome Sequencing Center for Infectious Disease"/>
            <person name="Wu L."/>
            <person name="Ma J."/>
        </authorList>
    </citation>
    <scope>NUCLEOTIDE SEQUENCE [LARGE SCALE GENOMIC DNA]</scope>
    <source>
        <strain evidence="10">CGMCC 1.15180</strain>
    </source>
</reference>
<feature type="transmembrane region" description="Helical" evidence="6">
    <location>
        <begin position="177"/>
        <end position="204"/>
    </location>
</feature>
<evidence type="ECO:0000259" key="7">
    <source>
        <dbReference type="Pfam" id="PF00916"/>
    </source>
</evidence>
<dbReference type="EMBL" id="JBHSPX010000006">
    <property type="protein sequence ID" value="MFC6064621.1"/>
    <property type="molecule type" value="Genomic_DNA"/>
</dbReference>
<feature type="transmembrane region" description="Helical" evidence="6">
    <location>
        <begin position="103"/>
        <end position="121"/>
    </location>
</feature>
<feature type="transmembrane region" description="Helical" evidence="6">
    <location>
        <begin position="133"/>
        <end position="157"/>
    </location>
</feature>
<evidence type="ECO:0000256" key="2">
    <source>
        <dbReference type="ARBA" id="ARBA00022692"/>
    </source>
</evidence>
<comment type="subcellular location">
    <subcellularLocation>
        <location evidence="1">Membrane</location>
        <topology evidence="1">Multi-pass membrane protein</topology>
    </subcellularLocation>
</comment>
<evidence type="ECO:0000313" key="9">
    <source>
        <dbReference type="EMBL" id="MFC6064621.1"/>
    </source>
</evidence>
<evidence type="ECO:0000256" key="5">
    <source>
        <dbReference type="SAM" id="MobiDB-lite"/>
    </source>
</evidence>
<proteinExistence type="predicted"/>
<feature type="transmembrane region" description="Helical" evidence="6">
    <location>
        <begin position="63"/>
        <end position="83"/>
    </location>
</feature>
<evidence type="ECO:0000256" key="6">
    <source>
        <dbReference type="SAM" id="Phobius"/>
    </source>
</evidence>
<feature type="domain" description="SLC26A/SulP transporter" evidence="7">
    <location>
        <begin position="32"/>
        <end position="398"/>
    </location>
</feature>
<evidence type="ECO:0000259" key="8">
    <source>
        <dbReference type="Pfam" id="PF13466"/>
    </source>
</evidence>
<accession>A0ABW1MLA6</accession>
<feature type="transmembrane region" description="Helical" evidence="6">
    <location>
        <begin position="305"/>
        <end position="323"/>
    </location>
</feature>
<dbReference type="PANTHER" id="PTHR11814">
    <property type="entry name" value="SULFATE TRANSPORTER"/>
    <property type="match status" value="1"/>
</dbReference>
<feature type="region of interest" description="Disordered" evidence="5">
    <location>
        <begin position="1"/>
        <end position="29"/>
    </location>
</feature>
<keyword evidence="4 6" id="KW-0472">Membrane</keyword>
<dbReference type="Pfam" id="PF00916">
    <property type="entry name" value="Sulfate_transp"/>
    <property type="match status" value="1"/>
</dbReference>
<dbReference type="Pfam" id="PF13466">
    <property type="entry name" value="STAS_2"/>
    <property type="match status" value="1"/>
</dbReference>
<keyword evidence="10" id="KW-1185">Reference proteome</keyword>
<feature type="transmembrane region" description="Helical" evidence="6">
    <location>
        <begin position="36"/>
        <end position="56"/>
    </location>
</feature>
<dbReference type="InterPro" id="IPR001902">
    <property type="entry name" value="SLC26A/SulP_fam"/>
</dbReference>
<feature type="transmembrane region" description="Helical" evidence="6">
    <location>
        <begin position="343"/>
        <end position="372"/>
    </location>
</feature>
<name>A0ABW1MLA6_9ACTN</name>
<keyword evidence="3 6" id="KW-1133">Transmembrane helix</keyword>
<feature type="transmembrane region" description="Helical" evidence="6">
    <location>
        <begin position="258"/>
        <end position="285"/>
    </location>
</feature>
<dbReference type="RefSeq" id="WP_063761816.1">
    <property type="nucleotide sequence ID" value="NZ_JBHSPX010000006.1"/>
</dbReference>
<dbReference type="InterPro" id="IPR058548">
    <property type="entry name" value="MlaB-like_STAS"/>
</dbReference>
<feature type="domain" description="MlaB-like STAS" evidence="8">
    <location>
        <begin position="484"/>
        <end position="537"/>
    </location>
</feature>
<feature type="transmembrane region" description="Helical" evidence="6">
    <location>
        <begin position="393"/>
        <end position="421"/>
    </location>
</feature>
<comment type="caution">
    <text evidence="9">The sequence shown here is derived from an EMBL/GenBank/DDBJ whole genome shotgun (WGS) entry which is preliminary data.</text>
</comment>
<organism evidence="9 10">
    <name type="scientific">Streptomyces ochraceiscleroticus</name>
    <dbReference type="NCBI Taxonomy" id="47761"/>
    <lineage>
        <taxon>Bacteria</taxon>
        <taxon>Bacillati</taxon>
        <taxon>Actinomycetota</taxon>
        <taxon>Actinomycetes</taxon>
        <taxon>Kitasatosporales</taxon>
        <taxon>Streptomycetaceae</taxon>
        <taxon>Streptomyces</taxon>
    </lineage>
</organism>
<protein>
    <submittedName>
        <fullName evidence="9">SulP family inorganic anion transporter</fullName>
    </submittedName>
</protein>
<keyword evidence="2 6" id="KW-0812">Transmembrane</keyword>
<gene>
    <name evidence="9" type="ORF">ACFP4F_18990</name>
</gene>
<evidence type="ECO:0000313" key="10">
    <source>
        <dbReference type="Proteomes" id="UP001596139"/>
    </source>
</evidence>
<evidence type="ECO:0000256" key="1">
    <source>
        <dbReference type="ARBA" id="ARBA00004141"/>
    </source>
</evidence>
<evidence type="ECO:0000256" key="3">
    <source>
        <dbReference type="ARBA" id="ARBA00022989"/>
    </source>
</evidence>
<dbReference type="InterPro" id="IPR011547">
    <property type="entry name" value="SLC26A/SulP_dom"/>
</dbReference>
<dbReference type="Proteomes" id="UP001596139">
    <property type="component" value="Unassembled WGS sequence"/>
</dbReference>
<sequence length="557" mass="56830">MRNFVQRISPSRLGPPGADGPPGDPAPRRGTFRADFTASLVVFLVAVPLCVGVAVASGVPAELGLVTGIVGGLLTGFLPGSSLQVSGPAAGLTVLVYEAVKEYGVGALGIIVLVAGLLQLAMGALKLGRWFRAISVAVVQGMLAGIGLVLIAGQVYALADAKAPGSGLANLGGLPDLFIDTVGSNSALAALAIGVGTIAVLVLWPRWKKGAKILPAPLAAVALATLAVFAFDLPVARVEVQGLLGAIQPPGADDFARVAQFGVIGTVLAFTLIASAESLFSAAAVDRLHDGPKTDYDKELMAQGAGNAVCGVLGALPMTAVIVRSSANVSAGAKTKLSRILHGVWLLVFAAAFPAALGVIPVAALAGVLVHAGWKLMPLKEIRPLWREHRGEAIVLATTAIAIVVTNMFEGVLIGLLMAVAKTAWETSHVHLEVSGDGVDGGPGSQAHSLVVAKSVQGGGSVAAPVLDEAEPATATAAGPVRVRAVGNATFLRLPRLLDQLEALPADREIQLDLSGLRHLDHACEAALLGWAEQRRRELTEPAGVSIDHMPVRGAVS</sequence>